<name>A0A0N5A623_PARTI</name>
<proteinExistence type="predicted"/>
<dbReference type="WBParaSite" id="PTRK_0001736200.1">
    <property type="protein sequence ID" value="PTRK_0001736200.1"/>
    <property type="gene ID" value="PTRK_0001736200"/>
</dbReference>
<feature type="domain" description="Outer membrane protein beta-barrel" evidence="3">
    <location>
        <begin position="7"/>
        <end position="73"/>
    </location>
</feature>
<keyword evidence="4" id="KW-1185">Reference proteome</keyword>
<keyword evidence="1 2" id="KW-0732">Signal</keyword>
<evidence type="ECO:0000313" key="5">
    <source>
        <dbReference type="WBParaSite" id="PTRK_0001736200.1"/>
    </source>
</evidence>
<evidence type="ECO:0000313" key="4">
    <source>
        <dbReference type="Proteomes" id="UP000038045"/>
    </source>
</evidence>
<feature type="chain" id="PRO_5005892728" evidence="2">
    <location>
        <begin position="21"/>
        <end position="485"/>
    </location>
</feature>
<sequence length="485" mass="51891">MRNVLLAAAAMSVLAVPAFAQSNPEPRGYGSLGYTHMEGDAAQTGAVSGRLGVDLNRYLAVETEVGVGVKDKDITVAGVDGQINHDASAAGNNDSCSASLWALLHKNRARRITCAEAADQTRFARREALVVQMEGDDRSGRGGVGVVVQDDDVLARLRLATQHLPADQGVHVDVGLVQPQTLQSVRVQAQFGGVVQDHLRHHRHHLLEHLATLLDEHLVAQAVGRDGLMPVGRQGGAVQKAEIVADVVREAGLQLRAQNVPAARPGLILGLDDDGRGDVAEDEVAVAILEVQVRRADFWVHHQHGLDRARGHEVRRRLDAEGGRAARNVHVEGEALNAQRLLHLNGHGGVGALHVRRGADDGADLADRLAPGLDGVLRGLHRHFGQDRQLVVAARGQIGQHPLGVDDARLVHDVARLDARGLLDEGFGRGRLGLDLSGGDGLRVGRVPAFRPRVVGADQLLVRDRLFRREQAGGGDDGFLHCMVP</sequence>
<dbReference type="Pfam" id="PF13505">
    <property type="entry name" value="OMP_b-brl"/>
    <property type="match status" value="1"/>
</dbReference>
<evidence type="ECO:0000259" key="3">
    <source>
        <dbReference type="Pfam" id="PF13505"/>
    </source>
</evidence>
<evidence type="ECO:0000256" key="1">
    <source>
        <dbReference type="ARBA" id="ARBA00022729"/>
    </source>
</evidence>
<organism evidence="4 5">
    <name type="scientific">Parastrongyloides trichosuri</name>
    <name type="common">Possum-specific nematode worm</name>
    <dbReference type="NCBI Taxonomy" id="131310"/>
    <lineage>
        <taxon>Eukaryota</taxon>
        <taxon>Metazoa</taxon>
        <taxon>Ecdysozoa</taxon>
        <taxon>Nematoda</taxon>
        <taxon>Chromadorea</taxon>
        <taxon>Rhabditida</taxon>
        <taxon>Tylenchina</taxon>
        <taxon>Panagrolaimomorpha</taxon>
        <taxon>Strongyloidoidea</taxon>
        <taxon>Strongyloididae</taxon>
        <taxon>Parastrongyloides</taxon>
    </lineage>
</organism>
<reference evidence="5" key="1">
    <citation type="submission" date="2017-02" db="UniProtKB">
        <authorList>
            <consortium name="WormBaseParasite"/>
        </authorList>
    </citation>
    <scope>IDENTIFICATION</scope>
</reference>
<dbReference type="AlphaFoldDB" id="A0A0N5A623"/>
<dbReference type="InterPro" id="IPR027385">
    <property type="entry name" value="Beta-barrel_OMP"/>
</dbReference>
<accession>A0A0N5A623</accession>
<feature type="signal peptide" evidence="2">
    <location>
        <begin position="1"/>
        <end position="20"/>
    </location>
</feature>
<evidence type="ECO:0000256" key="2">
    <source>
        <dbReference type="SAM" id="SignalP"/>
    </source>
</evidence>
<dbReference type="Proteomes" id="UP000038045">
    <property type="component" value="Unplaced"/>
</dbReference>
<protein>
    <submittedName>
        <fullName evidence="5">Porin</fullName>
    </submittedName>
</protein>